<dbReference type="AlphaFoldDB" id="A0A418VE36"/>
<feature type="compositionally biased region" description="Basic and acidic residues" evidence="1">
    <location>
        <begin position="92"/>
        <end position="117"/>
    </location>
</feature>
<feature type="region of interest" description="Disordered" evidence="1">
    <location>
        <begin position="92"/>
        <end position="134"/>
    </location>
</feature>
<organism evidence="2 3">
    <name type="scientific">Rhodopseudomonas palustris</name>
    <dbReference type="NCBI Taxonomy" id="1076"/>
    <lineage>
        <taxon>Bacteria</taxon>
        <taxon>Pseudomonadati</taxon>
        <taxon>Pseudomonadota</taxon>
        <taxon>Alphaproteobacteria</taxon>
        <taxon>Hyphomicrobiales</taxon>
        <taxon>Nitrobacteraceae</taxon>
        <taxon>Rhodopseudomonas</taxon>
    </lineage>
</organism>
<evidence type="ECO:0000313" key="3">
    <source>
        <dbReference type="Proteomes" id="UP000285523"/>
    </source>
</evidence>
<dbReference type="EMBL" id="QYYD01000011">
    <property type="protein sequence ID" value="RJF74357.1"/>
    <property type="molecule type" value="Genomic_DNA"/>
</dbReference>
<accession>A0A418VE36</accession>
<proteinExistence type="predicted"/>
<comment type="caution">
    <text evidence="2">The sequence shown here is derived from an EMBL/GenBank/DDBJ whole genome shotgun (WGS) entry which is preliminary data.</text>
</comment>
<protein>
    <submittedName>
        <fullName evidence="2">Uncharacterized protein</fullName>
    </submittedName>
</protein>
<evidence type="ECO:0000313" key="2">
    <source>
        <dbReference type="EMBL" id="RJF74357.1"/>
    </source>
</evidence>
<gene>
    <name evidence="2" type="ORF">D4Q52_12765</name>
</gene>
<name>A0A418VE36_RHOPL</name>
<reference evidence="2 3" key="1">
    <citation type="submission" date="2018-09" db="EMBL/GenBank/DDBJ databases">
        <title>Draft genome sequence of Rhodopseudomonas palustris 2.1.18.</title>
        <authorList>
            <person name="Robertson S.L."/>
            <person name="Meyer T.E."/>
            <person name="Kyndt J.A."/>
        </authorList>
    </citation>
    <scope>NUCLEOTIDE SEQUENCE [LARGE SCALE GENOMIC DNA]</scope>
    <source>
        <strain evidence="2 3">2.1.18</strain>
    </source>
</reference>
<sequence length="134" mass="14830">MDAGDTFQTTLLILYFVGQPPMDPKNIPKAELETKINWTLQSTSQIETRSPEACRAIGNQLIERMDKVNTMTVRAYCLCADGSGAICKGTEEMSKARDQSDAKVQRDAQARKDEKGTVEVLGRPGAQRRGLPRN</sequence>
<dbReference type="RefSeq" id="WP_119856932.1">
    <property type="nucleotide sequence ID" value="NZ_QYYD01000011.1"/>
</dbReference>
<dbReference type="Proteomes" id="UP000285523">
    <property type="component" value="Unassembled WGS sequence"/>
</dbReference>
<evidence type="ECO:0000256" key="1">
    <source>
        <dbReference type="SAM" id="MobiDB-lite"/>
    </source>
</evidence>